<dbReference type="Gene3D" id="3.40.50.150">
    <property type="entry name" value="Vaccinia Virus protein VP39"/>
    <property type="match status" value="1"/>
</dbReference>
<dbReference type="PANTHER" id="PTHR43861">
    <property type="entry name" value="TRANS-ACONITATE 2-METHYLTRANSFERASE-RELATED"/>
    <property type="match status" value="1"/>
</dbReference>
<dbReference type="InterPro" id="IPR041698">
    <property type="entry name" value="Methyltransf_25"/>
</dbReference>
<dbReference type="PANTHER" id="PTHR43861:SF3">
    <property type="entry name" value="PUTATIVE (AFU_ORTHOLOGUE AFUA_2G14390)-RELATED"/>
    <property type="match status" value="1"/>
</dbReference>
<dbReference type="InterPro" id="IPR029063">
    <property type="entry name" value="SAM-dependent_MTases_sf"/>
</dbReference>
<dbReference type="InterPro" id="IPR036873">
    <property type="entry name" value="Rhodanese-like_dom_sf"/>
</dbReference>
<organism evidence="3 4">
    <name type="scientific">Thiomicrorhabdus heinhorstiae</name>
    <dbReference type="NCBI Taxonomy" id="2748010"/>
    <lineage>
        <taxon>Bacteria</taxon>
        <taxon>Pseudomonadati</taxon>
        <taxon>Pseudomonadota</taxon>
        <taxon>Gammaproteobacteria</taxon>
        <taxon>Thiotrichales</taxon>
        <taxon>Piscirickettsiaceae</taxon>
        <taxon>Thiomicrorhabdus</taxon>
    </lineage>
</organism>
<dbReference type="EMBL" id="JACBGI020000001">
    <property type="protein sequence ID" value="MBF6056957.1"/>
    <property type="molecule type" value="Genomic_DNA"/>
</dbReference>
<dbReference type="Proteomes" id="UP001193680">
    <property type="component" value="Unassembled WGS sequence"/>
</dbReference>
<reference evidence="3 4" key="1">
    <citation type="submission" date="2020-06" db="EMBL/GenBank/DDBJ databases">
        <authorList>
            <person name="Scott K."/>
        </authorList>
    </citation>
    <scope>NUCLEOTIDE SEQUENCE [LARGE SCALE GENOMIC DNA]</scope>
    <source>
        <strain evidence="3 4">HH1</strain>
    </source>
</reference>
<keyword evidence="3" id="KW-0489">Methyltransferase</keyword>
<dbReference type="Gene3D" id="3.40.250.10">
    <property type="entry name" value="Rhodanese-like domain"/>
    <property type="match status" value="1"/>
</dbReference>
<evidence type="ECO:0000259" key="2">
    <source>
        <dbReference type="Pfam" id="PF13649"/>
    </source>
</evidence>
<dbReference type="GO" id="GO:0008168">
    <property type="term" value="F:methyltransferase activity"/>
    <property type="evidence" value="ECO:0007669"/>
    <property type="project" value="UniProtKB-KW"/>
</dbReference>
<keyword evidence="4" id="KW-1185">Reference proteome</keyword>
<dbReference type="SUPFAM" id="SSF53335">
    <property type="entry name" value="S-adenosyl-L-methionine-dependent methyltransferases"/>
    <property type="match status" value="1"/>
</dbReference>
<evidence type="ECO:0000256" key="1">
    <source>
        <dbReference type="ARBA" id="ARBA00022679"/>
    </source>
</evidence>
<evidence type="ECO:0000313" key="4">
    <source>
        <dbReference type="Proteomes" id="UP001193680"/>
    </source>
</evidence>
<dbReference type="GO" id="GO:0032259">
    <property type="term" value="P:methylation"/>
    <property type="evidence" value="ECO:0007669"/>
    <property type="project" value="UniProtKB-KW"/>
</dbReference>
<name>A0ABS0BY13_9GAMM</name>
<reference evidence="3 4" key="2">
    <citation type="submission" date="2020-11" db="EMBL/GenBank/DDBJ databases">
        <title>Sulfur oxidizing isolate from Hospital Hole Sinkhole.</title>
        <authorList>
            <person name="Scott K.M."/>
        </authorList>
    </citation>
    <scope>NUCLEOTIDE SEQUENCE [LARGE SCALE GENOMIC DNA]</scope>
    <source>
        <strain evidence="3 4">HH1</strain>
    </source>
</reference>
<dbReference type="CDD" id="cd02440">
    <property type="entry name" value="AdoMet_MTases"/>
    <property type="match status" value="1"/>
</dbReference>
<gene>
    <name evidence="3" type="ORF">H8792_001255</name>
</gene>
<feature type="domain" description="Methyltransferase" evidence="2">
    <location>
        <begin position="134"/>
        <end position="222"/>
    </location>
</feature>
<keyword evidence="1" id="KW-0808">Transferase</keyword>
<accession>A0ABS0BY13</accession>
<evidence type="ECO:0000313" key="3">
    <source>
        <dbReference type="EMBL" id="MBF6056957.1"/>
    </source>
</evidence>
<dbReference type="Pfam" id="PF13649">
    <property type="entry name" value="Methyltransf_25"/>
    <property type="match status" value="1"/>
</dbReference>
<comment type="caution">
    <text evidence="3">The sequence shown here is derived from an EMBL/GenBank/DDBJ whole genome shotgun (WGS) entry which is preliminary data.</text>
</comment>
<protein>
    <submittedName>
        <fullName evidence="3">Class I SAM-dependent methyltransferase</fullName>
    </submittedName>
</protein>
<proteinExistence type="predicted"/>
<sequence>MSSSNRFRHADGILDLRDRETYRQGHLCGATWMEAEYLDESLNQLPAAPAELFLIGDKERIEEASIFLDMKGYSVSGSIVLQTDQDITFWREQLGQDWCQGKDSKTLWSPSDLVTYFAESLLPEIKQHEKFPQILDLGCGGGRDAIFLAKQRCRVTAIDQEARVIKRAKRLAQVSGAQVNFKCCNLKQGDCLSQAQFDLITMVRYLNRDLFAKIDKMLNPGGFVLIQTFSEGAEAFGSPKNPNLLLKEGELAEVFAGYRIIVDKIENIQDGRPVCSFIAQKPK</sequence>
<dbReference type="SUPFAM" id="SSF52821">
    <property type="entry name" value="Rhodanese/Cell cycle control phosphatase"/>
    <property type="match status" value="1"/>
</dbReference>
<dbReference type="RefSeq" id="WP_194947311.1">
    <property type="nucleotide sequence ID" value="NZ_JACBGI020000001.1"/>
</dbReference>